<evidence type="ECO:0000256" key="1">
    <source>
        <dbReference type="SAM" id="SignalP"/>
    </source>
</evidence>
<accession>A0ABU5V3Y1</accession>
<evidence type="ECO:0000259" key="2">
    <source>
        <dbReference type="Pfam" id="PF09832"/>
    </source>
</evidence>
<protein>
    <submittedName>
        <fullName evidence="3">DUF2059 domain-containing protein</fullName>
    </submittedName>
</protein>
<proteinExistence type="predicted"/>
<reference evidence="3 4" key="1">
    <citation type="submission" date="2023-12" db="EMBL/GenBank/DDBJ databases">
        <title>Stenotrophomonas guangdongensis sp. nov., isolated from wilted pepper plants (Capsicum annuum).</title>
        <authorList>
            <person name="Qiu M."/>
            <person name="Li Y."/>
            <person name="Liu Q."/>
            <person name="Zhang X."/>
            <person name="Huang Y."/>
            <person name="Guo R."/>
            <person name="Hu M."/>
            <person name="Zhou J."/>
            <person name="Zhou X."/>
        </authorList>
    </citation>
    <scope>NUCLEOTIDE SEQUENCE [LARGE SCALE GENOMIC DNA]</scope>
    <source>
        <strain evidence="3 4">MH1</strain>
    </source>
</reference>
<dbReference type="EMBL" id="JAYFUH010000183">
    <property type="protein sequence ID" value="MEA5668080.1"/>
    <property type="molecule type" value="Genomic_DNA"/>
</dbReference>
<feature type="domain" description="DUF2059" evidence="2">
    <location>
        <begin position="102"/>
        <end position="159"/>
    </location>
</feature>
<sequence length="178" mass="19942">MSAHRTVRSRLTPLLLAGSLLLAGIAPALATPPSDSDINRLLAASRAQNMLDAMLPQMEAMQQQQFAQLSGNQQLSPEQKQRIQRIQQRTSQTMREALSWSQMRPMYVDLYKRSFSKEDVLAMAEFYESPAGQSLLDKTPTLMQNLMVAIQQKMTPLLADLEKDLQQIVNEPEAKGGK</sequence>
<name>A0ABU5V3Y1_9GAMM</name>
<dbReference type="Proteomes" id="UP001301653">
    <property type="component" value="Unassembled WGS sequence"/>
</dbReference>
<keyword evidence="1" id="KW-0732">Signal</keyword>
<keyword evidence="4" id="KW-1185">Reference proteome</keyword>
<feature type="signal peptide" evidence="1">
    <location>
        <begin position="1"/>
        <end position="30"/>
    </location>
</feature>
<organism evidence="3 4">
    <name type="scientific">Stenotrophomonas capsici</name>
    <dbReference type="NCBI Taxonomy" id="3110230"/>
    <lineage>
        <taxon>Bacteria</taxon>
        <taxon>Pseudomonadati</taxon>
        <taxon>Pseudomonadota</taxon>
        <taxon>Gammaproteobacteria</taxon>
        <taxon>Lysobacterales</taxon>
        <taxon>Lysobacteraceae</taxon>
        <taxon>Stenotrophomonas</taxon>
    </lineage>
</organism>
<feature type="chain" id="PRO_5045333231" evidence="1">
    <location>
        <begin position="31"/>
        <end position="178"/>
    </location>
</feature>
<dbReference type="RefSeq" id="WP_132863666.1">
    <property type="nucleotide sequence ID" value="NZ_JAYFUH010000183.1"/>
</dbReference>
<gene>
    <name evidence="3" type="ORF">VA603_11090</name>
</gene>
<evidence type="ECO:0000313" key="4">
    <source>
        <dbReference type="Proteomes" id="UP001301653"/>
    </source>
</evidence>
<evidence type="ECO:0000313" key="3">
    <source>
        <dbReference type="EMBL" id="MEA5668080.1"/>
    </source>
</evidence>
<dbReference type="Pfam" id="PF09832">
    <property type="entry name" value="DUF2059"/>
    <property type="match status" value="1"/>
</dbReference>
<comment type="caution">
    <text evidence="3">The sequence shown here is derived from an EMBL/GenBank/DDBJ whole genome shotgun (WGS) entry which is preliminary data.</text>
</comment>
<dbReference type="InterPro" id="IPR018637">
    <property type="entry name" value="DUF2059"/>
</dbReference>